<accession>A0ACB8QTF2</accession>
<gene>
    <name evidence="1" type="ORF">K488DRAFT_44902</name>
</gene>
<reference evidence="1" key="1">
    <citation type="submission" date="2021-02" db="EMBL/GenBank/DDBJ databases">
        <authorList>
            <consortium name="DOE Joint Genome Institute"/>
            <person name="Ahrendt S."/>
            <person name="Looney B.P."/>
            <person name="Miyauchi S."/>
            <person name="Morin E."/>
            <person name="Drula E."/>
            <person name="Courty P.E."/>
            <person name="Chicoki N."/>
            <person name="Fauchery L."/>
            <person name="Kohler A."/>
            <person name="Kuo A."/>
            <person name="Labutti K."/>
            <person name="Pangilinan J."/>
            <person name="Lipzen A."/>
            <person name="Riley R."/>
            <person name="Andreopoulos W."/>
            <person name="He G."/>
            <person name="Johnson J."/>
            <person name="Barry K.W."/>
            <person name="Grigoriev I.V."/>
            <person name="Nagy L."/>
            <person name="Hibbett D."/>
            <person name="Henrissat B."/>
            <person name="Matheny P.B."/>
            <person name="Labbe J."/>
            <person name="Martin F."/>
        </authorList>
    </citation>
    <scope>NUCLEOTIDE SEQUENCE</scope>
    <source>
        <strain evidence="1">EC-137</strain>
    </source>
</reference>
<keyword evidence="2" id="KW-1185">Reference proteome</keyword>
<name>A0ACB8QTF2_9AGAM</name>
<organism evidence="1 2">
    <name type="scientific">Vararia minispora EC-137</name>
    <dbReference type="NCBI Taxonomy" id="1314806"/>
    <lineage>
        <taxon>Eukaryota</taxon>
        <taxon>Fungi</taxon>
        <taxon>Dikarya</taxon>
        <taxon>Basidiomycota</taxon>
        <taxon>Agaricomycotina</taxon>
        <taxon>Agaricomycetes</taxon>
        <taxon>Russulales</taxon>
        <taxon>Lachnocladiaceae</taxon>
        <taxon>Vararia</taxon>
    </lineage>
</organism>
<sequence length="695" mass="74216">MSSLAVLSLAVSAVSAAATQVESSASGTQTSNTTFSGGTTASGAAASGAGGAGARAGGAPGGGPGLDPYDLVFRIDLVLLMVFGVFALTTLPRLLSTLSTPSHSLTGFFLRGRSSGDFVGQPARDYTAREPTSFYKGMGIQSSSTFSHSNESFGSRSNLVTTPRGGTRASGVAPPRVRSWLAWTHPAIGSILHYEVWPGVSFGKAIILLGYFGLLLFAGFYNSNVFTDYKREGYVAMSQFPVIVALATKNNVLTWTSGVGYEKLNYIHRFAGKLMVLAANIHGIGYIWNWAVAGTFSKEIAIPKYTWGLIATASLDLLYLGSMEPVRKKSYSFFLASHVTGFALLSAGMCLHYPILVPYVVAGLSVYGLDVLLRIIRTRATMGYVTAHVGLNGQTTHVHLPEITKGWRAGQHVRVRFVDPSSGAFGWLTAALFARTRPYSISSKPNSSGLELLIKTEGATTKQLFDLASSVSTNNDKEAQPASRRVNALIEGPYSGPAYTMFESYSGVLLAAGGSGISYILSILEDLVQKHIDGHSRVRIIEIIWSVGDFESLLQLLPTLRPLLRPHLSPEGVLLSIQMTVHYTRATLKRPPDATTLPDCVCLRPGRPDMVRSMKSTVDRTLDATTSGSTTAAYGVIATCCGPTALAGSMNEAIGHLDWSQWSAVGGVETASEYVPLSLNAAVDVEPLRHRTFGW</sequence>
<dbReference type="EMBL" id="MU273496">
    <property type="protein sequence ID" value="KAI0034711.1"/>
    <property type="molecule type" value="Genomic_DNA"/>
</dbReference>
<protein>
    <submittedName>
        <fullName evidence="1">Uncharacterized protein</fullName>
    </submittedName>
</protein>
<evidence type="ECO:0000313" key="2">
    <source>
        <dbReference type="Proteomes" id="UP000814128"/>
    </source>
</evidence>
<proteinExistence type="predicted"/>
<comment type="caution">
    <text evidence="1">The sequence shown here is derived from an EMBL/GenBank/DDBJ whole genome shotgun (WGS) entry which is preliminary data.</text>
</comment>
<reference evidence="1" key="2">
    <citation type="journal article" date="2022" name="New Phytol.">
        <title>Evolutionary transition to the ectomycorrhizal habit in the genomes of a hyperdiverse lineage of mushroom-forming fungi.</title>
        <authorList>
            <person name="Looney B."/>
            <person name="Miyauchi S."/>
            <person name="Morin E."/>
            <person name="Drula E."/>
            <person name="Courty P.E."/>
            <person name="Kohler A."/>
            <person name="Kuo A."/>
            <person name="LaButti K."/>
            <person name="Pangilinan J."/>
            <person name="Lipzen A."/>
            <person name="Riley R."/>
            <person name="Andreopoulos W."/>
            <person name="He G."/>
            <person name="Johnson J."/>
            <person name="Nolan M."/>
            <person name="Tritt A."/>
            <person name="Barry K.W."/>
            <person name="Grigoriev I.V."/>
            <person name="Nagy L.G."/>
            <person name="Hibbett D."/>
            <person name="Henrissat B."/>
            <person name="Matheny P.B."/>
            <person name="Labbe J."/>
            <person name="Martin F.M."/>
        </authorList>
    </citation>
    <scope>NUCLEOTIDE SEQUENCE</scope>
    <source>
        <strain evidence="1">EC-137</strain>
    </source>
</reference>
<dbReference type="Proteomes" id="UP000814128">
    <property type="component" value="Unassembled WGS sequence"/>
</dbReference>
<evidence type="ECO:0000313" key="1">
    <source>
        <dbReference type="EMBL" id="KAI0034711.1"/>
    </source>
</evidence>